<dbReference type="EnsemblMetazoa" id="ACUA022100-RA">
    <property type="protein sequence ID" value="ACUA022100-PA"/>
    <property type="gene ID" value="ACUA022100"/>
</dbReference>
<evidence type="ECO:0000313" key="3">
    <source>
        <dbReference type="Proteomes" id="UP000075883"/>
    </source>
</evidence>
<feature type="region of interest" description="Disordered" evidence="1">
    <location>
        <begin position="1"/>
        <end position="198"/>
    </location>
</feature>
<dbReference type="AlphaFoldDB" id="A0A182MMW8"/>
<dbReference type="EMBL" id="AXCM01002383">
    <property type="status" value="NOT_ANNOTATED_CDS"/>
    <property type="molecule type" value="Genomic_DNA"/>
</dbReference>
<protein>
    <submittedName>
        <fullName evidence="2">Uncharacterized protein</fullName>
    </submittedName>
</protein>
<feature type="compositionally biased region" description="Polar residues" evidence="1">
    <location>
        <begin position="146"/>
        <end position="165"/>
    </location>
</feature>
<reference evidence="3" key="1">
    <citation type="submission" date="2013-09" db="EMBL/GenBank/DDBJ databases">
        <title>The Genome Sequence of Anopheles culicifacies species A.</title>
        <authorList>
            <consortium name="The Broad Institute Genomics Platform"/>
            <person name="Neafsey D.E."/>
            <person name="Besansky N."/>
            <person name="Howell P."/>
            <person name="Walton C."/>
            <person name="Young S.K."/>
            <person name="Zeng Q."/>
            <person name="Gargeya S."/>
            <person name="Fitzgerald M."/>
            <person name="Haas B."/>
            <person name="Abouelleil A."/>
            <person name="Allen A.W."/>
            <person name="Alvarado L."/>
            <person name="Arachchi H.M."/>
            <person name="Berlin A.M."/>
            <person name="Chapman S.B."/>
            <person name="Gainer-Dewar J."/>
            <person name="Goldberg J."/>
            <person name="Griggs A."/>
            <person name="Gujja S."/>
            <person name="Hansen M."/>
            <person name="Howarth C."/>
            <person name="Imamovic A."/>
            <person name="Ireland A."/>
            <person name="Larimer J."/>
            <person name="McCowan C."/>
            <person name="Murphy C."/>
            <person name="Pearson M."/>
            <person name="Poon T.W."/>
            <person name="Priest M."/>
            <person name="Roberts A."/>
            <person name="Saif S."/>
            <person name="Shea T."/>
            <person name="Sisk P."/>
            <person name="Sykes S."/>
            <person name="Wortman J."/>
            <person name="Nusbaum C."/>
            <person name="Birren B."/>
        </authorList>
    </citation>
    <scope>NUCLEOTIDE SEQUENCE [LARGE SCALE GENOMIC DNA]</scope>
    <source>
        <strain evidence="3">A-37</strain>
    </source>
</reference>
<feature type="compositionally biased region" description="Polar residues" evidence="1">
    <location>
        <begin position="18"/>
        <end position="38"/>
    </location>
</feature>
<dbReference type="STRING" id="139723.A0A182MMW8"/>
<feature type="compositionally biased region" description="Low complexity" evidence="1">
    <location>
        <begin position="126"/>
        <end position="138"/>
    </location>
</feature>
<organism evidence="2 3">
    <name type="scientific">Anopheles culicifacies</name>
    <dbReference type="NCBI Taxonomy" id="139723"/>
    <lineage>
        <taxon>Eukaryota</taxon>
        <taxon>Metazoa</taxon>
        <taxon>Ecdysozoa</taxon>
        <taxon>Arthropoda</taxon>
        <taxon>Hexapoda</taxon>
        <taxon>Insecta</taxon>
        <taxon>Pterygota</taxon>
        <taxon>Neoptera</taxon>
        <taxon>Endopterygota</taxon>
        <taxon>Diptera</taxon>
        <taxon>Nematocera</taxon>
        <taxon>Culicoidea</taxon>
        <taxon>Culicidae</taxon>
        <taxon>Anophelinae</taxon>
        <taxon>Anopheles</taxon>
        <taxon>culicifacies species complex</taxon>
    </lineage>
</organism>
<keyword evidence="3" id="KW-1185">Reference proteome</keyword>
<evidence type="ECO:0000313" key="2">
    <source>
        <dbReference type="EnsemblMetazoa" id="ACUA022100-PA"/>
    </source>
</evidence>
<name>A0A182MMW8_9DIPT</name>
<reference evidence="2" key="2">
    <citation type="submission" date="2020-05" db="UniProtKB">
        <authorList>
            <consortium name="EnsemblMetazoa"/>
        </authorList>
    </citation>
    <scope>IDENTIFICATION</scope>
    <source>
        <strain evidence="2">A-37</strain>
    </source>
</reference>
<evidence type="ECO:0000256" key="1">
    <source>
        <dbReference type="SAM" id="MobiDB-lite"/>
    </source>
</evidence>
<feature type="compositionally biased region" description="Low complexity" evidence="1">
    <location>
        <begin position="64"/>
        <end position="76"/>
    </location>
</feature>
<dbReference type="Proteomes" id="UP000075883">
    <property type="component" value="Unassembled WGS sequence"/>
</dbReference>
<dbReference type="VEuPathDB" id="VectorBase:ACUA022100"/>
<proteinExistence type="predicted"/>
<accession>A0A182MMW8</accession>
<sequence>METLAETSLPAGLRRTEPSSLIPTSPEGEQSPQNSNPGSVLANIIGTSPGGSSSAHNLLEDHSQSSQDDSGSVVSPVPHPEPEETIENIEKELSESCVDTDSQPALDTGHGKRTTVTASPRNPEQAAASTSSPNTSATGGKAGDANGQSMGMATGTTSSAVSNGGSLPKLAPSGGKPMAMRNFDRKMNKSRGRPKRKAMVALYQSERRQCAGCVPPEPVVVSLLITGPAQSTFRG</sequence>
<feature type="compositionally biased region" description="Basic residues" evidence="1">
    <location>
        <begin position="188"/>
        <end position="198"/>
    </location>
</feature>